<dbReference type="Gene3D" id="2.60.120.200">
    <property type="match status" value="3"/>
</dbReference>
<dbReference type="EMBL" id="SOAG01000004">
    <property type="protein sequence ID" value="TDS64318.1"/>
    <property type="molecule type" value="Genomic_DNA"/>
</dbReference>
<dbReference type="NCBIfam" id="NF038128">
    <property type="entry name" value="choice_anch_J"/>
    <property type="match status" value="2"/>
</dbReference>
<name>A0A4R7FAH7_9FLAO</name>
<evidence type="ECO:0000259" key="2">
    <source>
        <dbReference type="PROSITE" id="PS50853"/>
    </source>
</evidence>
<dbReference type="Pfam" id="PF00041">
    <property type="entry name" value="fn3"/>
    <property type="match status" value="1"/>
</dbReference>
<dbReference type="NCBIfam" id="NF038133">
    <property type="entry name" value="choice_anch_L"/>
    <property type="match status" value="1"/>
</dbReference>
<reference evidence="3 4" key="1">
    <citation type="submission" date="2019-03" db="EMBL/GenBank/DDBJ databases">
        <title>Genomic Encyclopedia of Archaeal and Bacterial Type Strains, Phase II (KMG-II): from individual species to whole genera.</title>
        <authorList>
            <person name="Goeker M."/>
        </authorList>
    </citation>
    <scope>NUCLEOTIDE SEQUENCE [LARGE SCALE GENOMIC DNA]</scope>
    <source>
        <strain evidence="3 4">DSM 28213</strain>
    </source>
</reference>
<feature type="domain" description="Fibronectin type-III" evidence="2">
    <location>
        <begin position="45"/>
        <end position="144"/>
    </location>
</feature>
<dbReference type="SMART" id="SM00060">
    <property type="entry name" value="FN3"/>
    <property type="match status" value="4"/>
</dbReference>
<keyword evidence="4" id="KW-1185">Reference proteome</keyword>
<dbReference type="InterPro" id="IPR003961">
    <property type="entry name" value="FN3_dom"/>
</dbReference>
<dbReference type="PROSITE" id="PS50853">
    <property type="entry name" value="FN3"/>
    <property type="match status" value="3"/>
</dbReference>
<dbReference type="PANTHER" id="PTHR46708">
    <property type="entry name" value="TENASCIN"/>
    <property type="match status" value="1"/>
</dbReference>
<feature type="domain" description="Fibronectin type-III" evidence="2">
    <location>
        <begin position="854"/>
        <end position="946"/>
    </location>
</feature>
<keyword evidence="1" id="KW-0677">Repeat</keyword>
<dbReference type="CDD" id="cd00063">
    <property type="entry name" value="FN3"/>
    <property type="match status" value="3"/>
</dbReference>
<comment type="caution">
    <text evidence="3">The sequence shown here is derived from an EMBL/GenBank/DDBJ whole genome shotgun (WGS) entry which is preliminary data.</text>
</comment>
<evidence type="ECO:0000313" key="3">
    <source>
        <dbReference type="EMBL" id="TDS64318.1"/>
    </source>
</evidence>
<evidence type="ECO:0000313" key="4">
    <source>
        <dbReference type="Proteomes" id="UP000295215"/>
    </source>
</evidence>
<dbReference type="RefSeq" id="WP_133711772.1">
    <property type="nucleotide sequence ID" value="NZ_SOAG01000004.1"/>
</dbReference>
<protein>
    <submittedName>
        <fullName evidence="3">CHU domain-containing protein</fullName>
    </submittedName>
</protein>
<gene>
    <name evidence="3" type="ORF">C8P70_10434</name>
</gene>
<dbReference type="PANTHER" id="PTHR46708:SF11">
    <property type="entry name" value="RECEPTOR-TYPE TYROSINE-PROTEIN PHOSPHATASE ETA-LIKE"/>
    <property type="match status" value="1"/>
</dbReference>
<dbReference type="Gene3D" id="2.60.40.10">
    <property type="entry name" value="Immunoglobulins"/>
    <property type="match status" value="4"/>
</dbReference>
<proteinExistence type="predicted"/>
<dbReference type="InterPro" id="IPR036116">
    <property type="entry name" value="FN3_sf"/>
</dbReference>
<dbReference type="InterPro" id="IPR050991">
    <property type="entry name" value="ECM_Regulatory_Proteins"/>
</dbReference>
<organism evidence="3 4">
    <name type="scientific">Myroides indicus</name>
    <dbReference type="NCBI Taxonomy" id="1323422"/>
    <lineage>
        <taxon>Bacteria</taxon>
        <taxon>Pseudomonadati</taxon>
        <taxon>Bacteroidota</taxon>
        <taxon>Flavobacteriia</taxon>
        <taxon>Flavobacteriales</taxon>
        <taxon>Flavobacteriaceae</taxon>
        <taxon>Myroides</taxon>
    </lineage>
</organism>
<dbReference type="OrthoDB" id="9765926at2"/>
<dbReference type="Pfam" id="PF13585">
    <property type="entry name" value="CHU_C"/>
    <property type="match status" value="1"/>
</dbReference>
<dbReference type="SUPFAM" id="SSF49265">
    <property type="entry name" value="Fibronectin type III"/>
    <property type="match status" value="3"/>
</dbReference>
<dbReference type="Proteomes" id="UP000295215">
    <property type="component" value="Unassembled WGS sequence"/>
</dbReference>
<dbReference type="InterPro" id="IPR013783">
    <property type="entry name" value="Ig-like_fold"/>
</dbReference>
<sequence length="1787" mass="201525">MKKIIYVIFIFILLGITLAFSNWNNEKLSVITFNNVNVNTETCISPYNIQILNLSTNSVDISWEDNKNNLWEYFIEEKWVMGGTFPAGSGNLSNTKGVTITNTNGVVPTALQADTEYEFYVRAVCGNSYNSEWIGPFSFKTPCDIFVVPYQEGFNTSSTTRECWKRFTLDNHHTTEDPFVYGTVAWEIYEGNSSLVYRDYGERSNVHDEWLVSPSILLEGNKVYKMSYKTYEVVDGIKYDISILEGGYSSVQDLENISEIKQIEIPDESNIEKNGWIERSVVIQGIDGVINFVWNLKQQGRTLFYFDDFLIEEISGCPMPWGLGIKDVSENKATILWEDQLNTEWEYWVQSINKGVPTGVGIKTNFKENFITTDYKGDILKHTNEYEFYVRSICKTGEYSSWIGPFNFGTTCGIFDVPYFEDFKAWVHTAGFVRPQCWTQIDSTGSVHDIPMHFTRYPEDDRWRFASDAFIGIDSYSAIFEKDGEIDDWLISPTIRFEANKMYRLKYQYRTKSIYETKFEVLLSNSGKDRIDFDKVIVPLKTYSNEKTQEEVCLIENIYGEVNIAWHIFGEGPMALGIDNVSIEEIVGCPEPLQIEINNIEANEIAVSWTDDFGATSWEYYIQKAGEGTSPGSGIVTKNKANTVAKDSSGKMLESNTDYEFYVRTDCGNGEYSIWQGPYQFTTTCDIYTIPFWEGFNSDSITMNCWTVVDENLDANTWQGGVGPNYEGDSSMSFGSFDFTGLVLNDDWLISPTIQLEGGRYILKYRYVTTGSDFGLPVNNSFEVLLSSKGIKPTDFSDILKPSKIYSENVWKEEVLFLDAVKSEVNIAWHIISSGLSFIYIDDVSLEKVITCPEPYYVEIIQQNSTSVDIEWEQYSDETEWEVTVVEHGEKETAIPIFTASITGTPKTTITGLNSGESYSVYIRAKCADNTFSSWSSPLDIHMDVTNIDCSSALELLVNQGTNCDETAKGVFIGAKSLLPPPSCNDLWGEKEIWFKFTALAPTHILKIFEITGMDPLFGTLGGSVVYGALYDYNCSPLDGGALECFEFMTNRGAFSRTFSNLQIGNTYYIRISVATRDINVNFNLCLTSPAIEVSESGEEYTVEELVKEVLVDSDCDLVKNVRYQAGDGNNRMNTLGYFNTPLGVDFPFKEGLVLASHSLEGVPGPYDAKSYKQQIPLWSGDDDLKEIIDEVMRKTGGERFLNGRDAEIAMLEFDFTSLKDSIRLEYLFASDSYVNPMLCKTTNSFFAAQLTDLKTKEKKNIALIPDTNVPISVATIRDMKKIYSYGHCDSENPEYFWKHYDTNNDPFEAPVNYIGMTIPMTTESIPVISGREYKMILIIADFCKDECTNGSGSAVFINAKSLQLGWREEISLGNDLLIATNTALCEGESTVLHSGVVASDELYMEIEWYKDSVLIPGANDPDLEVSETGEYTIKVKFPDLECESSDSIIVEVYPVISETVHQAETIVVCQHSLQETVVDLTTVESTMFAAVDRSIYMTGYYKTAADAEAAKNAILNVENYALGKDPQTQTLCIRVENTVTGCHEVFELHIQPEEGAVPDQLENVRVCAEYIFPVPANNQHYYTEPGGAGKTYKAGDVLAEPGEHTIYLLQVNNEEGCYEEIAYKVKITAPVVADVFEDKTLSCEYYELKPLSEYNQYFTEPGGNGEELYPGRQILEKQTVYVYASSEDYLCTDESSFTINYEDCPIPRGISPNNDGLNDVFDLTPHGVENIKIYNRWGTEVYSHGAGYTTQWHGQSKNGKQLPDGTYYYVIIAHGKTRTGWVQINK</sequence>
<dbReference type="InterPro" id="IPR049804">
    <property type="entry name" value="Choice_anch_L"/>
</dbReference>
<accession>A0A4R7FAH7</accession>
<evidence type="ECO:0000256" key="1">
    <source>
        <dbReference type="ARBA" id="ARBA00022737"/>
    </source>
</evidence>
<feature type="domain" description="Fibronectin type-III" evidence="2">
    <location>
        <begin position="589"/>
        <end position="687"/>
    </location>
</feature>